<dbReference type="EMBL" id="JH668419">
    <property type="protein sequence ID" value="KAG6452186.1"/>
    <property type="molecule type" value="Genomic_DNA"/>
</dbReference>
<evidence type="ECO:0000313" key="2">
    <source>
        <dbReference type="Proteomes" id="UP000791440"/>
    </source>
</evidence>
<reference evidence="1" key="1">
    <citation type="journal article" date="2016" name="Insect Biochem. Mol. Biol.">
        <title>Multifaceted biological insights from a draft genome sequence of the tobacco hornworm moth, Manduca sexta.</title>
        <authorList>
            <person name="Kanost M.R."/>
            <person name="Arrese E.L."/>
            <person name="Cao X."/>
            <person name="Chen Y.R."/>
            <person name="Chellapilla S."/>
            <person name="Goldsmith M.R."/>
            <person name="Grosse-Wilde E."/>
            <person name="Heckel D.G."/>
            <person name="Herndon N."/>
            <person name="Jiang H."/>
            <person name="Papanicolaou A."/>
            <person name="Qu J."/>
            <person name="Soulages J.L."/>
            <person name="Vogel H."/>
            <person name="Walters J."/>
            <person name="Waterhouse R.M."/>
            <person name="Ahn S.J."/>
            <person name="Almeida F.C."/>
            <person name="An C."/>
            <person name="Aqrawi P."/>
            <person name="Bretschneider A."/>
            <person name="Bryant W.B."/>
            <person name="Bucks S."/>
            <person name="Chao H."/>
            <person name="Chevignon G."/>
            <person name="Christen J.M."/>
            <person name="Clarke D.F."/>
            <person name="Dittmer N.T."/>
            <person name="Ferguson L.C.F."/>
            <person name="Garavelou S."/>
            <person name="Gordon K.H.J."/>
            <person name="Gunaratna R.T."/>
            <person name="Han Y."/>
            <person name="Hauser F."/>
            <person name="He Y."/>
            <person name="Heidel-Fischer H."/>
            <person name="Hirsh A."/>
            <person name="Hu Y."/>
            <person name="Jiang H."/>
            <person name="Kalra D."/>
            <person name="Klinner C."/>
            <person name="Konig C."/>
            <person name="Kovar C."/>
            <person name="Kroll A.R."/>
            <person name="Kuwar S.S."/>
            <person name="Lee S.L."/>
            <person name="Lehman R."/>
            <person name="Li K."/>
            <person name="Li Z."/>
            <person name="Liang H."/>
            <person name="Lovelace S."/>
            <person name="Lu Z."/>
            <person name="Mansfield J.H."/>
            <person name="McCulloch K.J."/>
            <person name="Mathew T."/>
            <person name="Morton B."/>
            <person name="Muzny D.M."/>
            <person name="Neunemann D."/>
            <person name="Ongeri F."/>
            <person name="Pauchet Y."/>
            <person name="Pu L.L."/>
            <person name="Pyrousis I."/>
            <person name="Rao X.J."/>
            <person name="Redding A."/>
            <person name="Roesel C."/>
            <person name="Sanchez-Gracia A."/>
            <person name="Schaack S."/>
            <person name="Shukla A."/>
            <person name="Tetreau G."/>
            <person name="Wang Y."/>
            <person name="Xiong G.H."/>
            <person name="Traut W."/>
            <person name="Walsh T.K."/>
            <person name="Worley K.C."/>
            <person name="Wu D."/>
            <person name="Wu W."/>
            <person name="Wu Y.Q."/>
            <person name="Zhang X."/>
            <person name="Zou Z."/>
            <person name="Zucker H."/>
            <person name="Briscoe A.D."/>
            <person name="Burmester T."/>
            <person name="Clem R.J."/>
            <person name="Feyereisen R."/>
            <person name="Grimmelikhuijzen C.J.P."/>
            <person name="Hamodrakas S.J."/>
            <person name="Hansson B.S."/>
            <person name="Huguet E."/>
            <person name="Jermiin L.S."/>
            <person name="Lan Q."/>
            <person name="Lehman H.K."/>
            <person name="Lorenzen M."/>
            <person name="Merzendorfer H."/>
            <person name="Michalopoulos I."/>
            <person name="Morton D.B."/>
            <person name="Muthukrishnan S."/>
            <person name="Oakeshott J.G."/>
            <person name="Palmer W."/>
            <person name="Park Y."/>
            <person name="Passarelli A.L."/>
            <person name="Rozas J."/>
            <person name="Schwartz L.M."/>
            <person name="Smith W."/>
            <person name="Southgate A."/>
            <person name="Vilcinskas A."/>
            <person name="Vogt R."/>
            <person name="Wang P."/>
            <person name="Werren J."/>
            <person name="Yu X.Q."/>
            <person name="Zhou J.J."/>
            <person name="Brown S.J."/>
            <person name="Scherer S.E."/>
            <person name="Richards S."/>
            <person name="Blissard G.W."/>
        </authorList>
    </citation>
    <scope>NUCLEOTIDE SEQUENCE</scope>
</reference>
<comment type="caution">
    <text evidence="1">The sequence shown here is derived from an EMBL/GenBank/DDBJ whole genome shotgun (WGS) entry which is preliminary data.</text>
</comment>
<dbReference type="Pfam" id="PF14945">
    <property type="entry name" value="LLC1"/>
    <property type="match status" value="1"/>
</dbReference>
<reference evidence="1" key="2">
    <citation type="submission" date="2020-12" db="EMBL/GenBank/DDBJ databases">
        <authorList>
            <person name="Kanost M."/>
        </authorList>
    </citation>
    <scope>NUCLEOTIDE SEQUENCE</scope>
</reference>
<dbReference type="OrthoDB" id="10031946at2759"/>
<dbReference type="AlphaFoldDB" id="A0A921Z695"/>
<evidence type="ECO:0000313" key="1">
    <source>
        <dbReference type="EMBL" id="KAG6452187.1"/>
    </source>
</evidence>
<proteinExistence type="predicted"/>
<accession>A0A921Z695</accession>
<sequence length="125" mass="14358">MAKESAAAKFDPNTEAFQMRAQWKKVDNCRKQWFDRWSWLLDERKQTLAEVDAIREEAAAALPQVVSKLETAKTLKPVPVTSTGLIGWISTKPDCQLEIYTSWLSKIPVRLPDVWDDKDYLGPSY</sequence>
<name>A0A921Z695_MANSE</name>
<dbReference type="EMBL" id="JH668419">
    <property type="protein sequence ID" value="KAG6452187.1"/>
    <property type="molecule type" value="Genomic_DNA"/>
</dbReference>
<keyword evidence="2" id="KW-1185">Reference proteome</keyword>
<gene>
    <name evidence="1" type="ORF">O3G_MSEX007510</name>
</gene>
<dbReference type="InterPro" id="IPR020339">
    <property type="entry name" value="C20orf85-like"/>
</dbReference>
<protein>
    <submittedName>
        <fullName evidence="1">Uncharacterized protein</fullName>
    </submittedName>
</protein>
<dbReference type="Proteomes" id="UP000791440">
    <property type="component" value="Unassembled WGS sequence"/>
</dbReference>
<organism evidence="1 2">
    <name type="scientific">Manduca sexta</name>
    <name type="common">Tobacco hawkmoth</name>
    <name type="synonym">Tobacco hornworm</name>
    <dbReference type="NCBI Taxonomy" id="7130"/>
    <lineage>
        <taxon>Eukaryota</taxon>
        <taxon>Metazoa</taxon>
        <taxon>Ecdysozoa</taxon>
        <taxon>Arthropoda</taxon>
        <taxon>Hexapoda</taxon>
        <taxon>Insecta</taxon>
        <taxon>Pterygota</taxon>
        <taxon>Neoptera</taxon>
        <taxon>Endopterygota</taxon>
        <taxon>Lepidoptera</taxon>
        <taxon>Glossata</taxon>
        <taxon>Ditrysia</taxon>
        <taxon>Bombycoidea</taxon>
        <taxon>Sphingidae</taxon>
        <taxon>Sphinginae</taxon>
        <taxon>Sphingini</taxon>
        <taxon>Manduca</taxon>
    </lineage>
</organism>
<dbReference type="EMBL" id="JH668419">
    <property type="protein sequence ID" value="KAG6452185.1"/>
    <property type="molecule type" value="Genomic_DNA"/>
</dbReference>